<feature type="domain" description="DUF7511" evidence="1">
    <location>
        <begin position="27"/>
        <end position="66"/>
    </location>
</feature>
<reference evidence="2 3" key="1">
    <citation type="submission" date="2016-10" db="EMBL/GenBank/DDBJ databases">
        <authorList>
            <person name="Varghese N."/>
            <person name="Submissions S."/>
        </authorList>
    </citation>
    <scope>NUCLEOTIDE SEQUENCE [LARGE SCALE GENOMIC DNA]</scope>
    <source>
        <strain evidence="2 3">CDM_1</strain>
    </source>
</reference>
<name>A0A1G6WA25_9EURY</name>
<accession>A0A1G6WA25</accession>
<evidence type="ECO:0000259" key="1">
    <source>
        <dbReference type="Pfam" id="PF24351"/>
    </source>
</evidence>
<organism evidence="2 3">
    <name type="scientific">Natrinema hispanicum</name>
    <dbReference type="NCBI Taxonomy" id="392421"/>
    <lineage>
        <taxon>Archaea</taxon>
        <taxon>Methanobacteriati</taxon>
        <taxon>Methanobacteriota</taxon>
        <taxon>Stenosarchaea group</taxon>
        <taxon>Halobacteria</taxon>
        <taxon>Halobacteriales</taxon>
        <taxon>Natrialbaceae</taxon>
        <taxon>Natrinema</taxon>
    </lineage>
</organism>
<evidence type="ECO:0000313" key="2">
    <source>
        <dbReference type="EMBL" id="SDD62722.1"/>
    </source>
</evidence>
<evidence type="ECO:0000313" key="3">
    <source>
        <dbReference type="Proteomes" id="UP000324021"/>
    </source>
</evidence>
<dbReference type="Proteomes" id="UP000324021">
    <property type="component" value="Unassembled WGS sequence"/>
</dbReference>
<dbReference type="InterPro" id="IPR055933">
    <property type="entry name" value="DUF7511"/>
</dbReference>
<dbReference type="AlphaFoldDB" id="A0A1G6WA25"/>
<gene>
    <name evidence="2" type="ORF">SAMN05192552_103520</name>
</gene>
<dbReference type="EMBL" id="FMZP01000035">
    <property type="protein sequence ID" value="SDD62722.1"/>
    <property type="molecule type" value="Genomic_DNA"/>
</dbReference>
<dbReference type="Pfam" id="PF24351">
    <property type="entry name" value="DUF7511"/>
    <property type="match status" value="1"/>
</dbReference>
<protein>
    <recommendedName>
        <fullName evidence="1">DUF7511 domain-containing protein</fullName>
    </recommendedName>
</protein>
<proteinExistence type="predicted"/>
<sequence length="67" mass="7650">MNEPKSPTTEAASDPRKQPRSTLFAFVQCRDTLEICTLFPPTVVTPHRTDAWIRATGDAFRSLEEWQ</sequence>